<dbReference type="AlphaFoldDB" id="A0A550CZT3"/>
<dbReference type="Pfam" id="PF20152">
    <property type="entry name" value="DUF6534"/>
    <property type="match status" value="1"/>
</dbReference>
<comment type="caution">
    <text evidence="4">The sequence shown here is derived from an EMBL/GenBank/DDBJ whole genome shotgun (WGS) entry which is preliminary data.</text>
</comment>
<sequence length="339" mass="37657">MTPEEHEQAVYLLGPWLIGSAIDILLQGIIIVQVAHYFNWYRDDDIPLKLAVAVLALITSLKSIQSFALLWIQFIDHFADLEAAVRLSYTTWWQSGNPLMVASIGLYVQTYFVWRLFMISGRSWLPPLVLAPIFLLAYAAIAIATFYISQEDEPAISRWFATHLSCTFSGDILLSTTTAYYLIQSRQDVLPQTVGLLNALIRLTFTTAAPAAVCAMLNLIFSQLYDGTDRLVSTAFNQAIPKLYATSMMWTLNARRRIRAEYESGRGGMNLASYSSHAGPAGRSRGVLSTTMEFEHTASQMQPDVRDSESTEDDDRTALASQASTSGKETILRGSREGG</sequence>
<evidence type="ECO:0000256" key="2">
    <source>
        <dbReference type="SAM" id="Phobius"/>
    </source>
</evidence>
<feature type="compositionally biased region" description="Basic and acidic residues" evidence="1">
    <location>
        <begin position="330"/>
        <end position="339"/>
    </location>
</feature>
<feature type="transmembrane region" description="Helical" evidence="2">
    <location>
        <begin position="50"/>
        <end position="75"/>
    </location>
</feature>
<evidence type="ECO:0000256" key="1">
    <source>
        <dbReference type="SAM" id="MobiDB-lite"/>
    </source>
</evidence>
<keyword evidence="2" id="KW-0812">Transmembrane</keyword>
<dbReference type="PANTHER" id="PTHR40465:SF1">
    <property type="entry name" value="DUF6534 DOMAIN-CONTAINING PROTEIN"/>
    <property type="match status" value="1"/>
</dbReference>
<keyword evidence="2" id="KW-0472">Membrane</keyword>
<feature type="region of interest" description="Disordered" evidence="1">
    <location>
        <begin position="296"/>
        <end position="339"/>
    </location>
</feature>
<feature type="domain" description="DUF6534" evidence="3">
    <location>
        <begin position="170"/>
        <end position="257"/>
    </location>
</feature>
<evidence type="ECO:0000259" key="3">
    <source>
        <dbReference type="Pfam" id="PF20152"/>
    </source>
</evidence>
<evidence type="ECO:0000313" key="4">
    <source>
        <dbReference type="EMBL" id="TRM70301.1"/>
    </source>
</evidence>
<protein>
    <recommendedName>
        <fullName evidence="3">DUF6534 domain-containing protein</fullName>
    </recommendedName>
</protein>
<proteinExistence type="predicted"/>
<evidence type="ECO:0000313" key="5">
    <source>
        <dbReference type="Proteomes" id="UP000320762"/>
    </source>
</evidence>
<gene>
    <name evidence="4" type="ORF">BD626DRAFT_563957</name>
</gene>
<feature type="transmembrane region" description="Helical" evidence="2">
    <location>
        <begin position="95"/>
        <end position="117"/>
    </location>
</feature>
<dbReference type="InterPro" id="IPR045339">
    <property type="entry name" value="DUF6534"/>
</dbReference>
<organism evidence="4 5">
    <name type="scientific">Schizophyllum amplum</name>
    <dbReference type="NCBI Taxonomy" id="97359"/>
    <lineage>
        <taxon>Eukaryota</taxon>
        <taxon>Fungi</taxon>
        <taxon>Dikarya</taxon>
        <taxon>Basidiomycota</taxon>
        <taxon>Agaricomycotina</taxon>
        <taxon>Agaricomycetes</taxon>
        <taxon>Agaricomycetidae</taxon>
        <taxon>Agaricales</taxon>
        <taxon>Schizophyllaceae</taxon>
        <taxon>Schizophyllum</taxon>
    </lineage>
</organism>
<accession>A0A550CZT3</accession>
<feature type="transmembrane region" description="Helical" evidence="2">
    <location>
        <begin position="16"/>
        <end position="38"/>
    </location>
</feature>
<feature type="compositionally biased region" description="Polar residues" evidence="1">
    <location>
        <begin position="319"/>
        <end position="328"/>
    </location>
</feature>
<dbReference type="OrthoDB" id="3268841at2759"/>
<feature type="transmembrane region" description="Helical" evidence="2">
    <location>
        <begin position="129"/>
        <end position="148"/>
    </location>
</feature>
<dbReference type="PANTHER" id="PTHR40465">
    <property type="entry name" value="CHROMOSOME 1, WHOLE GENOME SHOTGUN SEQUENCE"/>
    <property type="match status" value="1"/>
</dbReference>
<keyword evidence="5" id="KW-1185">Reference proteome</keyword>
<dbReference type="EMBL" id="VDMD01000001">
    <property type="protein sequence ID" value="TRM70301.1"/>
    <property type="molecule type" value="Genomic_DNA"/>
</dbReference>
<name>A0A550CZT3_9AGAR</name>
<keyword evidence="2" id="KW-1133">Transmembrane helix</keyword>
<feature type="transmembrane region" description="Helical" evidence="2">
    <location>
        <begin position="195"/>
        <end position="221"/>
    </location>
</feature>
<reference evidence="4 5" key="1">
    <citation type="journal article" date="2019" name="New Phytol.">
        <title>Comparative genomics reveals unique wood-decay strategies and fruiting body development in the Schizophyllaceae.</title>
        <authorList>
            <person name="Almasi E."/>
            <person name="Sahu N."/>
            <person name="Krizsan K."/>
            <person name="Balint B."/>
            <person name="Kovacs G.M."/>
            <person name="Kiss B."/>
            <person name="Cseklye J."/>
            <person name="Drula E."/>
            <person name="Henrissat B."/>
            <person name="Nagy I."/>
            <person name="Chovatia M."/>
            <person name="Adam C."/>
            <person name="LaButti K."/>
            <person name="Lipzen A."/>
            <person name="Riley R."/>
            <person name="Grigoriev I.V."/>
            <person name="Nagy L.G."/>
        </authorList>
    </citation>
    <scope>NUCLEOTIDE SEQUENCE [LARGE SCALE GENOMIC DNA]</scope>
    <source>
        <strain evidence="4 5">NL-1724</strain>
    </source>
</reference>
<dbReference type="STRING" id="97359.A0A550CZT3"/>
<dbReference type="Proteomes" id="UP000320762">
    <property type="component" value="Unassembled WGS sequence"/>
</dbReference>